<evidence type="ECO:0000313" key="1">
    <source>
        <dbReference type="EMBL" id="AWD63328.1"/>
    </source>
</evidence>
<proteinExistence type="predicted"/>
<gene>
    <name evidence="1" type="ORF">LWHH1689_2047</name>
</gene>
<name>A0A2S1ETP8_LIMRT</name>
<dbReference type="AlphaFoldDB" id="A0A2S1ETP8"/>
<sequence>MAMRELNIDETTIKKEIKGKFDLSDKEIKDYFAE</sequence>
<organism evidence="1 2">
    <name type="scientific">Limosilactobacillus reuteri</name>
    <name type="common">Lactobacillus reuteri</name>
    <dbReference type="NCBI Taxonomy" id="1598"/>
    <lineage>
        <taxon>Bacteria</taxon>
        <taxon>Bacillati</taxon>
        <taxon>Bacillota</taxon>
        <taxon>Bacilli</taxon>
        <taxon>Lactobacillales</taxon>
        <taxon>Lactobacillaceae</taxon>
        <taxon>Limosilactobacillus</taxon>
    </lineage>
</organism>
<protein>
    <submittedName>
        <fullName evidence="1">Uncharacterized protein</fullName>
    </submittedName>
</protein>
<accession>A0A2S1ETP8</accession>
<dbReference type="Proteomes" id="UP000244369">
    <property type="component" value="Chromosome"/>
</dbReference>
<dbReference type="EMBL" id="CP027805">
    <property type="protein sequence ID" value="AWD63328.1"/>
    <property type="molecule type" value="Genomic_DNA"/>
</dbReference>
<reference evidence="1 2" key="1">
    <citation type="submission" date="2018-03" db="EMBL/GenBank/DDBJ databases">
        <title>Complete Genome Sequence of the Chinese traditional Highland Barley wine Isolate Lactobacillus reuteri WHH1689.</title>
        <authorList>
            <person name="Chen S."/>
            <person name="Chen L."/>
            <person name="Chen L."/>
            <person name="Li Y."/>
        </authorList>
    </citation>
    <scope>NUCLEOTIDE SEQUENCE [LARGE SCALE GENOMIC DNA]</scope>
    <source>
        <strain evidence="1 2">WHH1689</strain>
    </source>
</reference>
<evidence type="ECO:0000313" key="2">
    <source>
        <dbReference type="Proteomes" id="UP000244369"/>
    </source>
</evidence>